<dbReference type="AlphaFoldDB" id="A0A4R3Z196"/>
<dbReference type="PIRSF" id="PIRSF028744">
    <property type="entry name" value="Addict_mod_HI1419"/>
    <property type="match status" value="1"/>
</dbReference>
<proteinExistence type="predicted"/>
<dbReference type="Pfam" id="PF05973">
    <property type="entry name" value="Gp49"/>
    <property type="match status" value="1"/>
</dbReference>
<dbReference type="Proteomes" id="UP000295645">
    <property type="component" value="Unassembled WGS sequence"/>
</dbReference>
<evidence type="ECO:0000313" key="1">
    <source>
        <dbReference type="EMBL" id="TCV97533.1"/>
    </source>
</evidence>
<accession>A0A4R3Z196</accession>
<protein>
    <submittedName>
        <fullName evidence="1">Putative addiction module killer protein</fullName>
    </submittedName>
</protein>
<dbReference type="InterPro" id="IPR009241">
    <property type="entry name" value="HigB-like"/>
</dbReference>
<reference evidence="1 2" key="1">
    <citation type="submission" date="2019-03" db="EMBL/GenBank/DDBJ databases">
        <title>Above-ground endophytic microbial communities from plants in different locations in the United States.</title>
        <authorList>
            <person name="Frank C."/>
        </authorList>
    </citation>
    <scope>NUCLEOTIDE SEQUENCE [LARGE SCALE GENOMIC DNA]</scope>
    <source>
        <strain evidence="1 2">LP_13_YM</strain>
    </source>
</reference>
<dbReference type="RefSeq" id="WP_132141877.1">
    <property type="nucleotide sequence ID" value="NZ_SMCS01000001.1"/>
</dbReference>
<dbReference type="NCBIfam" id="TIGR02683">
    <property type="entry name" value="upstrm_HI1419"/>
    <property type="match status" value="1"/>
</dbReference>
<sequence>MGFAVKQAGTFAAWHKGVKDMKARIAIGRRIERASHGNFGDSEPVGEGVSEMRVDVGAGYRVYYVVRGKKLVILLCGGDKRTQQSDIKKARGDG</sequence>
<keyword evidence="2" id="KW-1185">Reference proteome</keyword>
<comment type="caution">
    <text evidence="1">The sequence shown here is derived from an EMBL/GenBank/DDBJ whole genome shotgun (WGS) entry which is preliminary data.</text>
</comment>
<name>A0A4R3Z196_9GAMM</name>
<gene>
    <name evidence="1" type="ORF">EC912_101549</name>
</gene>
<dbReference type="InterPro" id="IPR014056">
    <property type="entry name" value="TypeIITA-like_toxin_pred"/>
</dbReference>
<dbReference type="PANTHER" id="PTHR41791">
    <property type="entry name" value="SSL7039 PROTEIN"/>
    <property type="match status" value="1"/>
</dbReference>
<dbReference type="PANTHER" id="PTHR41791:SF1">
    <property type="entry name" value="SSL7039 PROTEIN"/>
    <property type="match status" value="1"/>
</dbReference>
<organism evidence="1 2">
    <name type="scientific">Luteibacter rhizovicinus</name>
    <dbReference type="NCBI Taxonomy" id="242606"/>
    <lineage>
        <taxon>Bacteria</taxon>
        <taxon>Pseudomonadati</taxon>
        <taxon>Pseudomonadota</taxon>
        <taxon>Gammaproteobacteria</taxon>
        <taxon>Lysobacterales</taxon>
        <taxon>Rhodanobacteraceae</taxon>
        <taxon>Luteibacter</taxon>
    </lineage>
</organism>
<evidence type="ECO:0000313" key="2">
    <source>
        <dbReference type="Proteomes" id="UP000295645"/>
    </source>
</evidence>
<dbReference type="EMBL" id="SMCS01000001">
    <property type="protein sequence ID" value="TCV97533.1"/>
    <property type="molecule type" value="Genomic_DNA"/>
</dbReference>